<dbReference type="PROSITE" id="PS51257">
    <property type="entry name" value="PROKAR_LIPOPROTEIN"/>
    <property type="match status" value="1"/>
</dbReference>
<keyword evidence="1" id="KW-0067">ATP-binding</keyword>
<dbReference type="InterPro" id="IPR011761">
    <property type="entry name" value="ATP-grasp"/>
</dbReference>
<evidence type="ECO:0000313" key="4">
    <source>
        <dbReference type="EMBL" id="STX63762.1"/>
    </source>
</evidence>
<dbReference type="GO" id="GO:0005524">
    <property type="term" value="F:ATP binding"/>
    <property type="evidence" value="ECO:0007669"/>
    <property type="project" value="UniProtKB-UniRule"/>
</dbReference>
<dbReference type="PROSITE" id="PS50975">
    <property type="entry name" value="ATP_GRASP"/>
    <property type="match status" value="1"/>
</dbReference>
<dbReference type="Proteomes" id="UP000054985">
    <property type="component" value="Unassembled WGS sequence"/>
</dbReference>
<dbReference type="EMBL" id="LNYN01000006">
    <property type="protein sequence ID" value="KTD38818.1"/>
    <property type="molecule type" value="Genomic_DNA"/>
</dbReference>
<reference evidence="3 5" key="1">
    <citation type="submission" date="2015-11" db="EMBL/GenBank/DDBJ databases">
        <title>Genomic analysis of 38 Legionella species identifies large and diverse effector repertoires.</title>
        <authorList>
            <person name="Burstein D."/>
            <person name="Amaro F."/>
            <person name="Zusman T."/>
            <person name="Lifshitz Z."/>
            <person name="Cohen O."/>
            <person name="Gilbert J.A."/>
            <person name="Pupko T."/>
            <person name="Shuman H.A."/>
            <person name="Segal G."/>
        </authorList>
    </citation>
    <scope>NUCLEOTIDE SEQUENCE [LARGE SCALE GENOMIC DNA]</scope>
    <source>
        <strain evidence="3 5">ATCC 43877</strain>
    </source>
</reference>
<keyword evidence="5" id="KW-1185">Reference proteome</keyword>
<dbReference type="Proteomes" id="UP000254040">
    <property type="component" value="Unassembled WGS sequence"/>
</dbReference>
<dbReference type="EMBL" id="UGOG01000001">
    <property type="protein sequence ID" value="STX63762.1"/>
    <property type="molecule type" value="Genomic_DNA"/>
</dbReference>
<keyword evidence="1" id="KW-0547">Nucleotide-binding</keyword>
<dbReference type="STRING" id="39962.Lmor_0221"/>
<dbReference type="RefSeq" id="WP_035921555.1">
    <property type="nucleotide sequence ID" value="NZ_CAAAJG010000006.1"/>
</dbReference>
<name>A0A378K241_9GAMM</name>
<protein>
    <submittedName>
        <fullName evidence="4">Carbamoyl-phosphate synthase large chain</fullName>
        <ecNumber evidence="4">6.3.5.5</ecNumber>
    </submittedName>
</protein>
<evidence type="ECO:0000313" key="6">
    <source>
        <dbReference type="Proteomes" id="UP000254040"/>
    </source>
</evidence>
<evidence type="ECO:0000256" key="1">
    <source>
        <dbReference type="PROSITE-ProRule" id="PRU00409"/>
    </source>
</evidence>
<evidence type="ECO:0000313" key="5">
    <source>
        <dbReference type="Proteomes" id="UP000054985"/>
    </source>
</evidence>
<evidence type="ECO:0000313" key="3">
    <source>
        <dbReference type="EMBL" id="KTD38818.1"/>
    </source>
</evidence>
<proteinExistence type="predicted"/>
<dbReference type="EC" id="6.3.5.5" evidence="4"/>
<dbReference type="GO" id="GO:0046872">
    <property type="term" value="F:metal ion binding"/>
    <property type="evidence" value="ECO:0007669"/>
    <property type="project" value="InterPro"/>
</dbReference>
<gene>
    <name evidence="4" type="primary">carB_2</name>
    <name evidence="3" type="synonym">carB_1</name>
    <name evidence="3" type="ORF">Lmor_0221</name>
    <name evidence="4" type="ORF">NCTC12239_02710</name>
</gene>
<accession>A0A378K241</accession>
<organism evidence="4 6">
    <name type="scientific">Legionella moravica</name>
    <dbReference type="NCBI Taxonomy" id="39962"/>
    <lineage>
        <taxon>Bacteria</taxon>
        <taxon>Pseudomonadati</taxon>
        <taxon>Pseudomonadota</taxon>
        <taxon>Gammaproteobacteria</taxon>
        <taxon>Legionellales</taxon>
        <taxon>Legionellaceae</taxon>
        <taxon>Legionella</taxon>
    </lineage>
</organism>
<dbReference type="AlphaFoldDB" id="A0A378K241"/>
<dbReference type="Pfam" id="PF15632">
    <property type="entry name" value="ATPgrasp_Ter"/>
    <property type="match status" value="1"/>
</dbReference>
<dbReference type="GO" id="GO:0004088">
    <property type="term" value="F:carbamoyl-phosphate synthase (glutamine-hydrolyzing) activity"/>
    <property type="evidence" value="ECO:0007669"/>
    <property type="project" value="UniProtKB-EC"/>
</dbReference>
<dbReference type="OrthoDB" id="9765608at2"/>
<dbReference type="Gene3D" id="3.40.50.20">
    <property type="match status" value="1"/>
</dbReference>
<feature type="domain" description="ATP-grasp" evidence="2">
    <location>
        <begin position="133"/>
        <end position="312"/>
    </location>
</feature>
<evidence type="ECO:0000259" key="2">
    <source>
        <dbReference type="PROSITE" id="PS50975"/>
    </source>
</evidence>
<dbReference type="Gene3D" id="3.30.470.20">
    <property type="entry name" value="ATP-grasp fold, B domain"/>
    <property type="match status" value="1"/>
</dbReference>
<keyword evidence="4" id="KW-0436">Ligase</keyword>
<reference evidence="4 6" key="2">
    <citation type="submission" date="2018-06" db="EMBL/GenBank/DDBJ databases">
        <authorList>
            <consortium name="Pathogen Informatics"/>
            <person name="Doyle S."/>
        </authorList>
    </citation>
    <scope>NUCLEOTIDE SEQUENCE [LARGE SCALE GENOMIC DNA]</scope>
    <source>
        <strain evidence="4 6">NCTC12239</strain>
    </source>
</reference>
<sequence>MKTKNQFTVAITGMNALPENPAPGISVASCLRKSFGDRVRIVGLGYDAFDVGLYAEDLCDAAYLLPYPRFGSEALFLRMLDIKKEEQIDALIPCLDSELSGVIGLSERLLGMGIHTFLPTRDQLNRCHKDRLPELASKINIPYPEVKALYTPDFFNFCNYEGWTYPLIVKGPFYDARKVFSPYEATEAFNDMVKDWGYPILAQRYIQGEECNLSAIGDGQGAMIGGVIIKKVALTSKNKACVGVTIYDEAVFQFAENIIKELKWKGPFELELMCDPEGHYHLIEINPRFPAWISISEKSGQNLPARLIEMTLGLEYRSKFDEPETGTYFIRYSNEQMVSLSQIEKMIAYGASVVDIKE</sequence>
<dbReference type="SUPFAM" id="SSF56059">
    <property type="entry name" value="Glutathione synthetase ATP-binding domain-like"/>
    <property type="match status" value="1"/>
</dbReference>